<dbReference type="GO" id="GO:0005737">
    <property type="term" value="C:cytoplasm"/>
    <property type="evidence" value="ECO:0007669"/>
    <property type="project" value="UniProtKB-SubCell"/>
</dbReference>
<dbReference type="PANTHER" id="PTHR44085">
    <property type="entry name" value="SEPIAPTERIN REDUCTASE"/>
    <property type="match status" value="1"/>
</dbReference>
<dbReference type="PANTHER" id="PTHR44085:SF2">
    <property type="entry name" value="SEPIAPTERIN REDUCTASE"/>
    <property type="match status" value="1"/>
</dbReference>
<dbReference type="InterPro" id="IPR002347">
    <property type="entry name" value="SDR_fam"/>
</dbReference>
<dbReference type="OrthoDB" id="9794387at2"/>
<evidence type="ECO:0000313" key="6">
    <source>
        <dbReference type="EMBL" id="MUG47640.1"/>
    </source>
</evidence>
<evidence type="ECO:0000256" key="1">
    <source>
        <dbReference type="ARBA" id="ARBA00004496"/>
    </source>
</evidence>
<protein>
    <submittedName>
        <fullName evidence="6">SDR family NAD(P)-dependent oxidoreductase</fullName>
    </submittedName>
</protein>
<reference evidence="6 7" key="1">
    <citation type="submission" date="2019-11" db="EMBL/GenBank/DDBJ databases">
        <title>Draft genome sequences of five Paenibacillus species of dairy origin.</title>
        <authorList>
            <person name="Olajide A.M."/>
            <person name="Chen S."/>
            <person name="Lapointe G."/>
        </authorList>
    </citation>
    <scope>NUCLEOTIDE SEQUENCE [LARGE SCALE GENOMIC DNA]</scope>
    <source>
        <strain evidence="6 7">12CR55</strain>
    </source>
</reference>
<dbReference type="Proteomes" id="UP000447876">
    <property type="component" value="Unassembled WGS sequence"/>
</dbReference>
<dbReference type="AlphaFoldDB" id="A0A7X3CQZ7"/>
<comment type="subcellular location">
    <subcellularLocation>
        <location evidence="1">Cytoplasm</location>
    </subcellularLocation>
</comment>
<evidence type="ECO:0000256" key="4">
    <source>
        <dbReference type="ARBA" id="ARBA00022857"/>
    </source>
</evidence>
<dbReference type="GO" id="GO:0004757">
    <property type="term" value="F:sepiapterin reductase (NADP+) activity"/>
    <property type="evidence" value="ECO:0007669"/>
    <property type="project" value="TreeGrafter"/>
</dbReference>
<dbReference type="GO" id="GO:0006729">
    <property type="term" value="P:tetrahydrobiopterin biosynthetic process"/>
    <property type="evidence" value="ECO:0007669"/>
    <property type="project" value="TreeGrafter"/>
</dbReference>
<evidence type="ECO:0000256" key="3">
    <source>
        <dbReference type="ARBA" id="ARBA00022490"/>
    </source>
</evidence>
<name>A0A7X3CQZ7_9BACL</name>
<dbReference type="PRINTS" id="PR00081">
    <property type="entry name" value="GDHRDH"/>
</dbReference>
<dbReference type="PROSITE" id="PS00061">
    <property type="entry name" value="ADH_SHORT"/>
    <property type="match status" value="1"/>
</dbReference>
<dbReference type="RefSeq" id="WP_155613013.1">
    <property type="nucleotide sequence ID" value="NZ_WNZW01000014.1"/>
</dbReference>
<dbReference type="EMBL" id="WNZW01000014">
    <property type="protein sequence ID" value="MUG47640.1"/>
    <property type="molecule type" value="Genomic_DNA"/>
</dbReference>
<dbReference type="Gene3D" id="3.40.50.720">
    <property type="entry name" value="NAD(P)-binding Rossmann-like Domain"/>
    <property type="match status" value="1"/>
</dbReference>
<comment type="similarity">
    <text evidence="2">Belongs to the short-chain dehydrogenases/reductases (SDR) family.</text>
</comment>
<gene>
    <name evidence="6" type="ORF">GNP95_22050</name>
</gene>
<sequence>MARGHFIITGTSKGIGEQLAGMLLDLGHQVIGIARGNSERLRGYSNYTHRSFDLSDIMGVDVLLKEIVHEVNIVDSEIFCLINNAAMLEPLKPIERCTAQEIQQHLQVSLAAPMVATSSFIRYTEYIDIRRKIINITSGSGTYPAPGMSAYCTAKAGINMFTQCVGAEQANQPRPVEIIAVDPGMVETQLQAAARGKDEEDFGMVKYFKQAYESGQVQPAEELGRYLLKIIENEYPAGELVHYTHAEL</sequence>
<comment type="caution">
    <text evidence="6">The sequence shown here is derived from an EMBL/GenBank/DDBJ whole genome shotgun (WGS) entry which is preliminary data.</text>
</comment>
<keyword evidence="4" id="KW-0521">NADP</keyword>
<evidence type="ECO:0000256" key="5">
    <source>
        <dbReference type="ARBA" id="ARBA00023002"/>
    </source>
</evidence>
<proteinExistence type="inferred from homology"/>
<evidence type="ECO:0000313" key="7">
    <source>
        <dbReference type="Proteomes" id="UP000447876"/>
    </source>
</evidence>
<dbReference type="Pfam" id="PF00106">
    <property type="entry name" value="adh_short"/>
    <property type="match status" value="1"/>
</dbReference>
<dbReference type="InterPro" id="IPR036291">
    <property type="entry name" value="NAD(P)-bd_dom_sf"/>
</dbReference>
<dbReference type="InterPro" id="IPR051721">
    <property type="entry name" value="Biopterin_syn/organic_redct"/>
</dbReference>
<organism evidence="6 7">
    <name type="scientific">Paenibacillus woosongensis</name>
    <dbReference type="NCBI Taxonomy" id="307580"/>
    <lineage>
        <taxon>Bacteria</taxon>
        <taxon>Bacillati</taxon>
        <taxon>Bacillota</taxon>
        <taxon>Bacilli</taxon>
        <taxon>Bacillales</taxon>
        <taxon>Paenibacillaceae</taxon>
        <taxon>Paenibacillus</taxon>
    </lineage>
</organism>
<dbReference type="SUPFAM" id="SSF51735">
    <property type="entry name" value="NAD(P)-binding Rossmann-fold domains"/>
    <property type="match status" value="1"/>
</dbReference>
<accession>A0A7X3CQZ7</accession>
<evidence type="ECO:0000256" key="2">
    <source>
        <dbReference type="ARBA" id="ARBA00006484"/>
    </source>
</evidence>
<keyword evidence="3" id="KW-0963">Cytoplasm</keyword>
<keyword evidence="5" id="KW-0560">Oxidoreductase</keyword>
<dbReference type="InterPro" id="IPR020904">
    <property type="entry name" value="Sc_DH/Rdtase_CS"/>
</dbReference>